<keyword evidence="3 7" id="KW-0547">Nucleotide-binding</keyword>
<dbReference type="Proteomes" id="UP000284702">
    <property type="component" value="Unassembled WGS sequence"/>
</dbReference>
<organism evidence="9 10">
    <name type="scientific">Aphanomyces astaci</name>
    <name type="common">Crayfish plague agent</name>
    <dbReference type="NCBI Taxonomy" id="112090"/>
    <lineage>
        <taxon>Eukaryota</taxon>
        <taxon>Sar</taxon>
        <taxon>Stramenopiles</taxon>
        <taxon>Oomycota</taxon>
        <taxon>Saprolegniomycetes</taxon>
        <taxon>Saprolegniales</taxon>
        <taxon>Verrucalvaceae</taxon>
        <taxon>Aphanomyces</taxon>
    </lineage>
</organism>
<sequence length="218" mass="24169">MKKAACMMSAHENFSPQIIQRVAKEIRQLATNPPSGIRYLPQDDESLAEIHVELVGPEDTPYAGGFFEMKLLLTEGFPTVPPKGHFLTKIFHPNVASNGDICVNTLKRDWSADLDLSHVLQVIRCLLIVPFPESSLNDEAGKLFMECYDEYAQRARILTSIHASKTKCKDADVVGTTKSSSTQQHTSQTTNKRPLAACASDNDVAKKKQAVKKSLKRL</sequence>
<dbReference type="InterPro" id="IPR016135">
    <property type="entry name" value="UBQ-conjugating_enzyme/RWD"/>
</dbReference>
<proteinExistence type="inferred from homology"/>
<dbReference type="GO" id="GO:0005524">
    <property type="term" value="F:ATP binding"/>
    <property type="evidence" value="ECO:0007669"/>
    <property type="project" value="UniProtKB-UniRule"/>
</dbReference>
<dbReference type="EMBL" id="MZMZ02003769">
    <property type="protein sequence ID" value="RQM20736.1"/>
    <property type="molecule type" value="Genomic_DNA"/>
</dbReference>
<evidence type="ECO:0000256" key="5">
    <source>
        <dbReference type="ARBA" id="ARBA00022840"/>
    </source>
</evidence>
<evidence type="ECO:0000256" key="3">
    <source>
        <dbReference type="ARBA" id="ARBA00022741"/>
    </source>
</evidence>
<dbReference type="PANTHER" id="PTHR24067">
    <property type="entry name" value="UBIQUITIN-CONJUGATING ENZYME E2"/>
    <property type="match status" value="1"/>
</dbReference>
<keyword evidence="2" id="KW-0808">Transferase</keyword>
<protein>
    <recommendedName>
        <fullName evidence="1">E2 ubiquitin-conjugating enzyme</fullName>
        <ecNumber evidence="1">2.3.2.23</ecNumber>
    </recommendedName>
</protein>
<keyword evidence="10" id="KW-1185">Reference proteome</keyword>
<evidence type="ECO:0000256" key="1">
    <source>
        <dbReference type="ARBA" id="ARBA00012486"/>
    </source>
</evidence>
<name>A0A425CV13_APHAT</name>
<feature type="domain" description="UBC core" evidence="8">
    <location>
        <begin position="17"/>
        <end position="164"/>
    </location>
</feature>
<evidence type="ECO:0000313" key="9">
    <source>
        <dbReference type="EMBL" id="RQM20736.1"/>
    </source>
</evidence>
<evidence type="ECO:0000313" key="10">
    <source>
        <dbReference type="Proteomes" id="UP000284702"/>
    </source>
</evidence>
<dbReference type="Pfam" id="PF00179">
    <property type="entry name" value="UQ_con"/>
    <property type="match status" value="1"/>
</dbReference>
<dbReference type="InterPro" id="IPR023313">
    <property type="entry name" value="UBQ-conjugating_AS"/>
</dbReference>
<evidence type="ECO:0000256" key="6">
    <source>
        <dbReference type="PROSITE-ProRule" id="PRU10133"/>
    </source>
</evidence>
<dbReference type="EC" id="2.3.2.23" evidence="1"/>
<dbReference type="AlphaFoldDB" id="A0A425CV13"/>
<evidence type="ECO:0000256" key="4">
    <source>
        <dbReference type="ARBA" id="ARBA00022786"/>
    </source>
</evidence>
<dbReference type="SUPFAM" id="SSF54495">
    <property type="entry name" value="UBC-like"/>
    <property type="match status" value="1"/>
</dbReference>
<dbReference type="CDD" id="cd23804">
    <property type="entry name" value="UBCc_UBE2S"/>
    <property type="match status" value="1"/>
</dbReference>
<keyword evidence="4 7" id="KW-0833">Ubl conjugation pathway</keyword>
<evidence type="ECO:0000256" key="2">
    <source>
        <dbReference type="ARBA" id="ARBA00022679"/>
    </source>
</evidence>
<dbReference type="SMART" id="SM00212">
    <property type="entry name" value="UBCc"/>
    <property type="match status" value="1"/>
</dbReference>
<keyword evidence="5 7" id="KW-0067">ATP-binding</keyword>
<gene>
    <name evidence="9" type="ORF">B5M09_004722</name>
</gene>
<comment type="similarity">
    <text evidence="7">Belongs to the ubiquitin-conjugating enzyme family.</text>
</comment>
<dbReference type="PROSITE" id="PS50127">
    <property type="entry name" value="UBC_2"/>
    <property type="match status" value="1"/>
</dbReference>
<dbReference type="VEuPathDB" id="FungiDB:H257_12307"/>
<dbReference type="GO" id="GO:0061631">
    <property type="term" value="F:ubiquitin conjugating enzyme activity"/>
    <property type="evidence" value="ECO:0007669"/>
    <property type="project" value="UniProtKB-EC"/>
</dbReference>
<feature type="active site" description="Glycyl thioester intermediate" evidence="6">
    <location>
        <position position="102"/>
    </location>
</feature>
<evidence type="ECO:0000256" key="7">
    <source>
        <dbReference type="RuleBase" id="RU362109"/>
    </source>
</evidence>
<reference evidence="9" key="1">
    <citation type="submission" date="2018-07" db="EMBL/GenBank/DDBJ databases">
        <title>Annotation of Aphanomyces astaci genome assembly.</title>
        <authorList>
            <person name="Studholme D.J."/>
        </authorList>
    </citation>
    <scope>NUCLEOTIDE SEQUENCE [LARGE SCALE GENOMIC DNA]</scope>
    <source>
        <strain evidence="9">Pc</strain>
    </source>
</reference>
<comment type="caution">
    <text evidence="9">The sequence shown here is derived from an EMBL/GenBank/DDBJ whole genome shotgun (WGS) entry which is preliminary data.</text>
</comment>
<dbReference type="PROSITE" id="PS00183">
    <property type="entry name" value="UBC_1"/>
    <property type="match status" value="1"/>
</dbReference>
<evidence type="ECO:0000259" key="8">
    <source>
        <dbReference type="PROSITE" id="PS50127"/>
    </source>
</evidence>
<dbReference type="InterPro" id="IPR000608">
    <property type="entry name" value="UBC"/>
</dbReference>
<accession>A0A425CV13</accession>
<dbReference type="FunFam" id="3.10.110.10:FF:000031">
    <property type="entry name" value="Ubiquitin-conjugating enzyme E2 22"/>
    <property type="match status" value="1"/>
</dbReference>
<dbReference type="Gene3D" id="3.10.110.10">
    <property type="entry name" value="Ubiquitin Conjugating Enzyme"/>
    <property type="match status" value="1"/>
</dbReference>
<dbReference type="InterPro" id="IPR050113">
    <property type="entry name" value="Ub_conjugating_enzyme"/>
</dbReference>